<dbReference type="GO" id="GO:0016301">
    <property type="term" value="F:kinase activity"/>
    <property type="evidence" value="ECO:0007669"/>
    <property type="project" value="UniProtKB-KW"/>
</dbReference>
<keyword evidence="5" id="KW-0067">ATP-binding</keyword>
<dbReference type="PANTHER" id="PTHR43085">
    <property type="entry name" value="HEXOKINASE FAMILY MEMBER"/>
    <property type="match status" value="1"/>
</dbReference>
<accession>A0A285CPM3</accession>
<evidence type="ECO:0000256" key="1">
    <source>
        <dbReference type="ARBA" id="ARBA00010688"/>
    </source>
</evidence>
<dbReference type="Gene3D" id="3.40.1190.20">
    <property type="match status" value="1"/>
</dbReference>
<organism evidence="7 8">
    <name type="scientific">Bacillus oleivorans</name>
    <dbReference type="NCBI Taxonomy" id="1448271"/>
    <lineage>
        <taxon>Bacteria</taxon>
        <taxon>Bacillati</taxon>
        <taxon>Bacillota</taxon>
        <taxon>Bacilli</taxon>
        <taxon>Bacillales</taxon>
        <taxon>Bacillaceae</taxon>
        <taxon>Bacillus</taxon>
    </lineage>
</organism>
<dbReference type="AlphaFoldDB" id="A0A285CPM3"/>
<keyword evidence="2" id="KW-0808">Transferase</keyword>
<dbReference type="SUPFAM" id="SSF53613">
    <property type="entry name" value="Ribokinase-like"/>
    <property type="match status" value="1"/>
</dbReference>
<evidence type="ECO:0000259" key="6">
    <source>
        <dbReference type="Pfam" id="PF00294"/>
    </source>
</evidence>
<evidence type="ECO:0000256" key="4">
    <source>
        <dbReference type="ARBA" id="ARBA00022777"/>
    </source>
</evidence>
<dbReference type="Pfam" id="PF00294">
    <property type="entry name" value="PfkB"/>
    <property type="match status" value="1"/>
</dbReference>
<evidence type="ECO:0000313" key="7">
    <source>
        <dbReference type="EMBL" id="SNX69502.1"/>
    </source>
</evidence>
<dbReference type="PANTHER" id="PTHR43085:SF1">
    <property type="entry name" value="PSEUDOURIDINE KINASE-RELATED"/>
    <property type="match status" value="1"/>
</dbReference>
<dbReference type="InterPro" id="IPR011611">
    <property type="entry name" value="PfkB_dom"/>
</dbReference>
<evidence type="ECO:0000313" key="8">
    <source>
        <dbReference type="Proteomes" id="UP000219546"/>
    </source>
</evidence>
<keyword evidence="8" id="KW-1185">Reference proteome</keyword>
<comment type="similarity">
    <text evidence="1">Belongs to the carbohydrate kinase PfkB family.</text>
</comment>
<reference evidence="7 8" key="1">
    <citation type="submission" date="2017-08" db="EMBL/GenBank/DDBJ databases">
        <authorList>
            <person name="de Groot N.N."/>
        </authorList>
    </citation>
    <scope>NUCLEOTIDE SEQUENCE [LARGE SCALE GENOMIC DNA]</scope>
    <source>
        <strain evidence="7 8">JC228</strain>
    </source>
</reference>
<sequence>MADILTLGEIVVEVMAKKVGQSFEEAGDFAGPFPSGAPAIFIDQAAKIGSSAGIISIIGNDSFGRLNYKRLEQDGVDVSFITTTDQLTTGVAFVTYHENGDRDFIFHLQNSASSLLTPDHVKEEYFKDCKYFHVMGSALFNRNIRDAVKKAIGFCKQTNTKISFDPNIRKELLKDDEMKESLQFVLDNCDIFLPSGDELTLFTDVADEAEAAKKLMDNGIEYVVIKKGSKGCTAYSKDTSFSVEPLKVVEVDPTGAGDCFGGTLISCLNKGFGLRQAVKYASTAGALAVTKKGPMEGNTTLEQVKEFLT</sequence>
<dbReference type="InterPro" id="IPR029056">
    <property type="entry name" value="Ribokinase-like"/>
</dbReference>
<evidence type="ECO:0000256" key="5">
    <source>
        <dbReference type="ARBA" id="ARBA00022840"/>
    </source>
</evidence>
<evidence type="ECO:0000256" key="3">
    <source>
        <dbReference type="ARBA" id="ARBA00022741"/>
    </source>
</evidence>
<name>A0A285CPM3_9BACI</name>
<dbReference type="EMBL" id="OAOP01000003">
    <property type="protein sequence ID" value="SNX69502.1"/>
    <property type="molecule type" value="Genomic_DNA"/>
</dbReference>
<keyword evidence="3" id="KW-0547">Nucleotide-binding</keyword>
<keyword evidence="4 7" id="KW-0418">Kinase</keyword>
<dbReference type="CDD" id="cd01166">
    <property type="entry name" value="KdgK"/>
    <property type="match status" value="1"/>
</dbReference>
<feature type="domain" description="Carbohydrate kinase PfkB" evidence="6">
    <location>
        <begin position="33"/>
        <end position="299"/>
    </location>
</feature>
<dbReference type="OrthoDB" id="9813569at2"/>
<dbReference type="InterPro" id="IPR050306">
    <property type="entry name" value="PfkB_Carbo_kinase"/>
</dbReference>
<evidence type="ECO:0000256" key="2">
    <source>
        <dbReference type="ARBA" id="ARBA00022679"/>
    </source>
</evidence>
<dbReference type="GO" id="GO:0005524">
    <property type="term" value="F:ATP binding"/>
    <property type="evidence" value="ECO:0007669"/>
    <property type="project" value="UniProtKB-KW"/>
</dbReference>
<gene>
    <name evidence="7" type="ORF">SAMN05877753_10385</name>
</gene>
<dbReference type="RefSeq" id="WP_097158031.1">
    <property type="nucleotide sequence ID" value="NZ_JBEPMQ010000002.1"/>
</dbReference>
<protein>
    <submittedName>
        <fullName evidence="7">Sugar/nucleoside kinase (Ribokinase family)</fullName>
    </submittedName>
</protein>
<dbReference type="Proteomes" id="UP000219546">
    <property type="component" value="Unassembled WGS sequence"/>
</dbReference>
<proteinExistence type="inferred from homology"/>